<keyword evidence="2" id="KW-0813">Transport</keyword>
<feature type="transmembrane region" description="Helical" evidence="7">
    <location>
        <begin position="67"/>
        <end position="88"/>
    </location>
</feature>
<keyword evidence="4 7" id="KW-1133">Transmembrane helix</keyword>
<dbReference type="AlphaFoldDB" id="A0AA91T0Y7"/>
<evidence type="ECO:0000256" key="2">
    <source>
        <dbReference type="ARBA" id="ARBA00022448"/>
    </source>
</evidence>
<evidence type="ECO:0000256" key="4">
    <source>
        <dbReference type="ARBA" id="ARBA00022989"/>
    </source>
</evidence>
<dbReference type="PANTHER" id="PTHR45649:SF6">
    <property type="entry name" value="GABA-SPECIFIC PERMEASE"/>
    <property type="match status" value="1"/>
</dbReference>
<dbReference type="OMA" id="TIVFMFP"/>
<evidence type="ECO:0000256" key="7">
    <source>
        <dbReference type="SAM" id="Phobius"/>
    </source>
</evidence>
<dbReference type="PANTHER" id="PTHR45649">
    <property type="entry name" value="AMINO-ACID PERMEASE BAT1"/>
    <property type="match status" value="1"/>
</dbReference>
<evidence type="ECO:0000256" key="6">
    <source>
        <dbReference type="SAM" id="MobiDB-lite"/>
    </source>
</evidence>
<accession>A0AA91T0Y7</accession>
<gene>
    <name evidence="8" type="ORF">A9F13_12g02233</name>
</gene>
<dbReference type="Gene3D" id="1.20.1740.10">
    <property type="entry name" value="Amino acid/polyamine transporter I"/>
    <property type="match status" value="1"/>
</dbReference>
<sequence>MIPLKSSRSALSSVRSNTTDRVLHHLDTVLSHREEVRSINANDAANDTDLLHQIGYKQEMRRQYSTLQVFGIAFSIMGLLPSITTTAATGLEGGPVSFVWGWFAGGFFILCVGISLSFLGSSIPTSGGLFYYANYYSGERVRVPLSFLIGCSNSLALCSGLCSINYGFVSEMFAAIYLGTGFTSTKYEEYGVFVACIISQLFLCSATTRMTAQVQSLSIYINVFIIVLFFIAVPIGTKNNLGGFNDAHFIFGKFENLRTWSNGWSFMLSWMPVIWTIGAFDSCIHMSEECKDPTRKVPIGIVSSISVCWIIGWCICIVLCACIKDGDVSRVIDSDTGMVVAQVIYDSLGKKWAIAFMSLICVAQYMMGVSILIALSRQVFSFARDEGLPFVYNYVKVINPKIKVPIRATVFSGILSCVLALLILINSTAANALFSLTVAGNLVAWGIPIFLVTLPTESAKRFIPGPFYSKKFFYPVNIISCLWVVYAITMSMFPDNKTVTAQTMNYTCVINGGVWILSLAYFFIYGYRHYHGPKSNLGDGAEMGKEEDMDEEYSSQEERLHVKV</sequence>
<proteinExistence type="predicted"/>
<keyword evidence="5 7" id="KW-0472">Membrane</keyword>
<feature type="transmembrane region" description="Helical" evidence="7">
    <location>
        <begin position="472"/>
        <end position="492"/>
    </location>
</feature>
<dbReference type="EMBL" id="LYUB02000012">
    <property type="protein sequence ID" value="OVF07669.1"/>
    <property type="molecule type" value="Genomic_DNA"/>
</dbReference>
<feature type="transmembrane region" description="Helical" evidence="7">
    <location>
        <begin position="189"/>
        <end position="207"/>
    </location>
</feature>
<feature type="transmembrane region" description="Helical" evidence="7">
    <location>
        <begin position="264"/>
        <end position="285"/>
    </location>
</feature>
<feature type="transmembrane region" description="Helical" evidence="7">
    <location>
        <begin position="406"/>
        <end position="426"/>
    </location>
</feature>
<protein>
    <submittedName>
        <fullName evidence="8">GABA-specific permease</fullName>
    </submittedName>
</protein>
<feature type="compositionally biased region" description="Acidic residues" evidence="6">
    <location>
        <begin position="545"/>
        <end position="555"/>
    </location>
</feature>
<evidence type="ECO:0000256" key="5">
    <source>
        <dbReference type="ARBA" id="ARBA00023136"/>
    </source>
</evidence>
<reference evidence="8 9" key="1">
    <citation type="submission" date="2017-04" db="EMBL/GenBank/DDBJ databases">
        <title>Draft genome of the yeast Clavispora lusitaniae type strain CBS 6936.</title>
        <authorList>
            <person name="Durrens P."/>
            <person name="Klopp C."/>
            <person name="Biteau N."/>
            <person name="Fitton-Ouhabi V."/>
            <person name="Dementhon K."/>
            <person name="Accoceberry I."/>
            <person name="Sherman D.J."/>
            <person name="Noel T."/>
        </authorList>
    </citation>
    <scope>NUCLEOTIDE SEQUENCE [LARGE SCALE GENOMIC DNA]</scope>
    <source>
        <strain evidence="8 9">CBS 6936</strain>
    </source>
</reference>
<evidence type="ECO:0000256" key="1">
    <source>
        <dbReference type="ARBA" id="ARBA00004141"/>
    </source>
</evidence>
<feature type="transmembrane region" description="Helical" evidence="7">
    <location>
        <begin position="352"/>
        <end position="375"/>
    </location>
</feature>
<evidence type="ECO:0000313" key="9">
    <source>
        <dbReference type="Proteomes" id="UP000195602"/>
    </source>
</evidence>
<comment type="subcellular location">
    <subcellularLocation>
        <location evidence="1">Membrane</location>
        <topology evidence="1">Multi-pass membrane protein</topology>
    </subcellularLocation>
</comment>
<feature type="transmembrane region" description="Helical" evidence="7">
    <location>
        <begin position="432"/>
        <end position="452"/>
    </location>
</feature>
<feature type="transmembrane region" description="Helical" evidence="7">
    <location>
        <begin position="219"/>
        <end position="237"/>
    </location>
</feature>
<dbReference type="GO" id="GO:0022857">
    <property type="term" value="F:transmembrane transporter activity"/>
    <property type="evidence" value="ECO:0007669"/>
    <property type="project" value="InterPro"/>
</dbReference>
<dbReference type="InterPro" id="IPR002293">
    <property type="entry name" value="AA/rel_permease1"/>
</dbReference>
<keyword evidence="3 7" id="KW-0812">Transmembrane</keyword>
<dbReference type="Proteomes" id="UP000195602">
    <property type="component" value="Unassembled WGS sequence"/>
</dbReference>
<feature type="region of interest" description="Disordered" evidence="6">
    <location>
        <begin position="541"/>
        <end position="564"/>
    </location>
</feature>
<dbReference type="GO" id="GO:0016020">
    <property type="term" value="C:membrane"/>
    <property type="evidence" value="ECO:0007669"/>
    <property type="project" value="UniProtKB-SubCell"/>
</dbReference>
<organism evidence="8 9">
    <name type="scientific">Clavispora lusitaniae</name>
    <name type="common">Candida lusitaniae</name>
    <dbReference type="NCBI Taxonomy" id="36911"/>
    <lineage>
        <taxon>Eukaryota</taxon>
        <taxon>Fungi</taxon>
        <taxon>Dikarya</taxon>
        <taxon>Ascomycota</taxon>
        <taxon>Saccharomycotina</taxon>
        <taxon>Pichiomycetes</taxon>
        <taxon>Metschnikowiaceae</taxon>
        <taxon>Clavispora</taxon>
    </lineage>
</organism>
<comment type="caution">
    <text evidence="8">The sequence shown here is derived from an EMBL/GenBank/DDBJ whole genome shotgun (WGS) entry which is preliminary data.</text>
</comment>
<name>A0AA91T0Y7_CLALS</name>
<evidence type="ECO:0000256" key="3">
    <source>
        <dbReference type="ARBA" id="ARBA00022692"/>
    </source>
</evidence>
<dbReference type="Pfam" id="PF13520">
    <property type="entry name" value="AA_permease_2"/>
    <property type="match status" value="1"/>
</dbReference>
<feature type="transmembrane region" description="Helical" evidence="7">
    <location>
        <begin position="100"/>
        <end position="133"/>
    </location>
</feature>
<dbReference type="KEGG" id="clus:A9F13_12g02233"/>
<feature type="transmembrane region" description="Helical" evidence="7">
    <location>
        <begin position="297"/>
        <end position="321"/>
    </location>
</feature>
<evidence type="ECO:0000313" key="8">
    <source>
        <dbReference type="EMBL" id="OVF07669.1"/>
    </source>
</evidence>
<feature type="transmembrane region" description="Helical" evidence="7">
    <location>
        <begin position="145"/>
        <end position="169"/>
    </location>
</feature>
<dbReference type="PIRSF" id="PIRSF006060">
    <property type="entry name" value="AA_transporter"/>
    <property type="match status" value="1"/>
</dbReference>
<feature type="transmembrane region" description="Helical" evidence="7">
    <location>
        <begin position="504"/>
        <end position="527"/>
    </location>
</feature>